<name>A0ABR7T738_HELCL</name>
<evidence type="ECO:0000256" key="1">
    <source>
        <dbReference type="ARBA" id="ARBA00022670"/>
    </source>
</evidence>
<dbReference type="PROSITE" id="PS50106">
    <property type="entry name" value="PDZ"/>
    <property type="match status" value="1"/>
</dbReference>
<accession>A0ABR7T738</accession>
<comment type="caution">
    <text evidence="6">The sequence shown here is derived from an EMBL/GenBank/DDBJ whole genome shotgun (WGS) entry which is preliminary data.</text>
</comment>
<dbReference type="SMART" id="SM00228">
    <property type="entry name" value="PDZ"/>
    <property type="match status" value="1"/>
</dbReference>
<dbReference type="PRINTS" id="PR00834">
    <property type="entry name" value="PROTEASES2C"/>
</dbReference>
<evidence type="ECO:0000313" key="6">
    <source>
        <dbReference type="EMBL" id="MBC9786195.1"/>
    </source>
</evidence>
<dbReference type="Pfam" id="PF13180">
    <property type="entry name" value="PDZ_2"/>
    <property type="match status" value="1"/>
</dbReference>
<feature type="transmembrane region" description="Helical" evidence="4">
    <location>
        <begin position="20"/>
        <end position="41"/>
    </location>
</feature>
<dbReference type="Gene3D" id="2.40.10.120">
    <property type="match status" value="1"/>
</dbReference>
<dbReference type="InterPro" id="IPR009003">
    <property type="entry name" value="Peptidase_S1_PA"/>
</dbReference>
<keyword evidence="2" id="KW-0378">Hydrolase</keyword>
<dbReference type="SUPFAM" id="SSF50494">
    <property type="entry name" value="Trypsin-like serine proteases"/>
    <property type="match status" value="1"/>
</dbReference>
<dbReference type="InterPro" id="IPR001940">
    <property type="entry name" value="Peptidase_S1C"/>
</dbReference>
<dbReference type="InterPro" id="IPR051201">
    <property type="entry name" value="Chloro_Bact_Ser_Proteases"/>
</dbReference>
<evidence type="ECO:0000256" key="4">
    <source>
        <dbReference type="SAM" id="Phobius"/>
    </source>
</evidence>
<dbReference type="PANTHER" id="PTHR43343">
    <property type="entry name" value="PEPTIDASE S12"/>
    <property type="match status" value="1"/>
</dbReference>
<organism evidence="6 7">
    <name type="scientific">Heliobacterium chlorum</name>
    <dbReference type="NCBI Taxonomy" id="2698"/>
    <lineage>
        <taxon>Bacteria</taxon>
        <taxon>Bacillati</taxon>
        <taxon>Bacillota</taxon>
        <taxon>Clostridia</taxon>
        <taxon>Eubacteriales</taxon>
        <taxon>Heliobacteriaceae</taxon>
        <taxon>Heliobacterium</taxon>
    </lineage>
</organism>
<dbReference type="Pfam" id="PF13365">
    <property type="entry name" value="Trypsin_2"/>
    <property type="match status" value="1"/>
</dbReference>
<evidence type="ECO:0000259" key="5">
    <source>
        <dbReference type="PROSITE" id="PS50106"/>
    </source>
</evidence>
<dbReference type="RefSeq" id="WP_188041621.1">
    <property type="nucleotide sequence ID" value="NZ_JACVHF010000028.1"/>
</dbReference>
<evidence type="ECO:0000256" key="2">
    <source>
        <dbReference type="ARBA" id="ARBA00022801"/>
    </source>
</evidence>
<evidence type="ECO:0000313" key="7">
    <source>
        <dbReference type="Proteomes" id="UP000617402"/>
    </source>
</evidence>
<dbReference type="EMBL" id="JACVHF010000028">
    <property type="protein sequence ID" value="MBC9786195.1"/>
    <property type="molecule type" value="Genomic_DNA"/>
</dbReference>
<feature type="region of interest" description="Disordered" evidence="3">
    <location>
        <begin position="45"/>
        <end position="69"/>
    </location>
</feature>
<dbReference type="InterPro" id="IPR001478">
    <property type="entry name" value="PDZ"/>
</dbReference>
<keyword evidence="7" id="KW-1185">Reference proteome</keyword>
<keyword evidence="4" id="KW-0472">Membrane</keyword>
<sequence>MNHFEEQGPNRQPPRRRGLLSYFAVALIAAILGGYISQYFAPKATPPSPSNPAPSGYALPPQLTDPTKVGSETNRVVQVAQSVGPAVVGISNRVKVRQFFRSSRVEEAGTGSGVIFDGAGYIVTNNHVVENAAELAVNLPDGRTAPAKLIGTDPRSDLAVIKIDLENLPVAKFGDSSKVKVGELAIAIGNPGGREFAGSVTSGIVSGLNRQLNSPEGSVAVNLIQTDAAINPGNSGGALLNANGEVIGINSIKIAVQGFEGMGFAIPSNTVMSIVNELRSKGKVTRAALGVTLVLDVDKELAAQYNLIVDYGVVIKPSPGGPAASAGLQNNDIIIALNDKQIQNRTDLQREMFNYKVGDTVNVTIVREQQKLTVPVTLGELAQ</sequence>
<keyword evidence="1" id="KW-0645">Protease</keyword>
<reference evidence="6 7" key="1">
    <citation type="submission" date="2020-07" db="EMBL/GenBank/DDBJ databases">
        <title>Draft whole-genome sequence of Heliobacterium chlorum DSM 3682, type strain.</title>
        <authorList>
            <person name="Kyndt J.A."/>
            <person name="Meyer T.E."/>
            <person name="Imhoff J.F."/>
        </authorList>
    </citation>
    <scope>NUCLEOTIDE SEQUENCE [LARGE SCALE GENOMIC DNA]</scope>
    <source>
        <strain evidence="6 7">DSM 3682</strain>
    </source>
</reference>
<protein>
    <submittedName>
        <fullName evidence="6">Trypsin-like peptidase domain-containing protein</fullName>
    </submittedName>
</protein>
<dbReference type="Gene3D" id="2.30.42.10">
    <property type="match status" value="1"/>
</dbReference>
<evidence type="ECO:0000256" key="3">
    <source>
        <dbReference type="SAM" id="MobiDB-lite"/>
    </source>
</evidence>
<feature type="domain" description="PDZ" evidence="5">
    <location>
        <begin position="273"/>
        <end position="369"/>
    </location>
</feature>
<dbReference type="PANTHER" id="PTHR43343:SF3">
    <property type="entry name" value="PROTEASE DO-LIKE 8, CHLOROPLASTIC"/>
    <property type="match status" value="1"/>
</dbReference>
<proteinExistence type="predicted"/>
<dbReference type="Proteomes" id="UP000617402">
    <property type="component" value="Unassembled WGS sequence"/>
</dbReference>
<keyword evidence="4" id="KW-0812">Transmembrane</keyword>
<dbReference type="InterPro" id="IPR036034">
    <property type="entry name" value="PDZ_sf"/>
</dbReference>
<keyword evidence="4" id="KW-1133">Transmembrane helix</keyword>
<dbReference type="SUPFAM" id="SSF50156">
    <property type="entry name" value="PDZ domain-like"/>
    <property type="match status" value="1"/>
</dbReference>
<gene>
    <name evidence="6" type="ORF">H1S01_17155</name>
</gene>